<feature type="domain" description="Tyr recombinase" evidence="6">
    <location>
        <begin position="211"/>
        <end position="389"/>
    </location>
</feature>
<proteinExistence type="inferred from homology"/>
<keyword evidence="2" id="KW-0229">DNA integration</keyword>
<comment type="similarity">
    <text evidence="1">Belongs to the 'phage' integrase family.</text>
</comment>
<dbReference type="Proteomes" id="UP001462640">
    <property type="component" value="Unassembled WGS sequence"/>
</dbReference>
<dbReference type="InterPro" id="IPR053876">
    <property type="entry name" value="Phage_int_M"/>
</dbReference>
<keyword evidence="3 5" id="KW-0238">DNA-binding</keyword>
<dbReference type="CDD" id="cd00801">
    <property type="entry name" value="INT_P4_C"/>
    <property type="match status" value="1"/>
</dbReference>
<dbReference type="InterPro" id="IPR010998">
    <property type="entry name" value="Integrase_recombinase_N"/>
</dbReference>
<reference evidence="8 9" key="1">
    <citation type="submission" date="2024-05" db="EMBL/GenBank/DDBJ databases">
        <title>Roseateles sp. 2.12 16S ribosomal RNA gene Genome sequencing and assembly.</title>
        <authorList>
            <person name="Woo H."/>
        </authorList>
    </citation>
    <scope>NUCLEOTIDE SEQUENCE [LARGE SCALE GENOMIC DNA]</scope>
    <source>
        <strain evidence="8 9">2.12</strain>
    </source>
</reference>
<evidence type="ECO:0000256" key="2">
    <source>
        <dbReference type="ARBA" id="ARBA00022908"/>
    </source>
</evidence>
<dbReference type="Pfam" id="PF22022">
    <property type="entry name" value="Phage_int_M"/>
    <property type="match status" value="1"/>
</dbReference>
<keyword evidence="9" id="KW-1185">Reference proteome</keyword>
<evidence type="ECO:0000256" key="4">
    <source>
        <dbReference type="ARBA" id="ARBA00023172"/>
    </source>
</evidence>
<evidence type="ECO:0000256" key="1">
    <source>
        <dbReference type="ARBA" id="ARBA00008857"/>
    </source>
</evidence>
<protein>
    <submittedName>
        <fullName evidence="8">Integrase arm-type DNA-binding domain-containing protein</fullName>
    </submittedName>
</protein>
<dbReference type="InterPro" id="IPR038488">
    <property type="entry name" value="Integrase_DNA-bd_sf"/>
</dbReference>
<evidence type="ECO:0000256" key="3">
    <source>
        <dbReference type="ARBA" id="ARBA00023125"/>
    </source>
</evidence>
<gene>
    <name evidence="8" type="ORF">ABDJ40_17880</name>
</gene>
<evidence type="ECO:0000259" key="6">
    <source>
        <dbReference type="PROSITE" id="PS51898"/>
    </source>
</evidence>
<dbReference type="Pfam" id="PF13356">
    <property type="entry name" value="Arm-DNA-bind_3"/>
    <property type="match status" value="1"/>
</dbReference>
<sequence>MRALKYTLSPTRINNAKAKSKAYKLSDGGGLYVDISPGGGKTWRFQYRLDGLRHTVSIGKYPEIGVADARDRHFELRVLVERGINPAEVQRKEQDERKLRAAASRAPENGFEAMSRRWLTERMSSKSETYRNQMLSLLERFVWPEIGSKQLSEVRPAHVLKMVEARQATPRTAENVRTVIQKVFDFAIQKLEVETNPALPLRGAVEVPAAVHHRHLNERELVAFWRSLEKQGAHFVTIAATKMLFYTMLRKNEVLKAKWSEIDLDRGIWDVPGERMKMKKIHRVFLSSQASELLNLLLVTDDRREYVFPSVLRPGLPVGEATLNHLFWRMDFGVPEFAPHGTRGTTATLLREHGFSRDVVELLLAHGERGVAASYHHHEMAEERRRALQYLADEINRLVTGDRKVGFSEIGTSSTLVKEEGFSGAV</sequence>
<evidence type="ECO:0000313" key="9">
    <source>
        <dbReference type="Proteomes" id="UP001462640"/>
    </source>
</evidence>
<evidence type="ECO:0000259" key="7">
    <source>
        <dbReference type="PROSITE" id="PS51900"/>
    </source>
</evidence>
<keyword evidence="4" id="KW-0233">DNA recombination</keyword>
<dbReference type="PANTHER" id="PTHR30629">
    <property type="entry name" value="PROPHAGE INTEGRASE"/>
    <property type="match status" value="1"/>
</dbReference>
<dbReference type="InterPro" id="IPR002104">
    <property type="entry name" value="Integrase_catalytic"/>
</dbReference>
<comment type="caution">
    <text evidence="8">The sequence shown here is derived from an EMBL/GenBank/DDBJ whole genome shotgun (WGS) entry which is preliminary data.</text>
</comment>
<dbReference type="InterPro" id="IPR025166">
    <property type="entry name" value="Integrase_DNA_bind_dom"/>
</dbReference>
<dbReference type="InterPro" id="IPR050808">
    <property type="entry name" value="Phage_Integrase"/>
</dbReference>
<dbReference type="Gene3D" id="1.10.443.10">
    <property type="entry name" value="Intergrase catalytic core"/>
    <property type="match status" value="1"/>
</dbReference>
<dbReference type="GO" id="GO:0003677">
    <property type="term" value="F:DNA binding"/>
    <property type="evidence" value="ECO:0007669"/>
    <property type="project" value="UniProtKB-KW"/>
</dbReference>
<dbReference type="PANTHER" id="PTHR30629:SF2">
    <property type="entry name" value="PROPHAGE INTEGRASE INTS-RELATED"/>
    <property type="match status" value="1"/>
</dbReference>
<organism evidence="8 9">
    <name type="scientific">Roseateles flavus</name>
    <dbReference type="NCBI Taxonomy" id="3149041"/>
    <lineage>
        <taxon>Bacteria</taxon>
        <taxon>Pseudomonadati</taxon>
        <taxon>Pseudomonadota</taxon>
        <taxon>Betaproteobacteria</taxon>
        <taxon>Burkholderiales</taxon>
        <taxon>Sphaerotilaceae</taxon>
        <taxon>Roseateles</taxon>
    </lineage>
</organism>
<dbReference type="SUPFAM" id="SSF56349">
    <property type="entry name" value="DNA breaking-rejoining enzymes"/>
    <property type="match status" value="1"/>
</dbReference>
<dbReference type="PROSITE" id="PS51898">
    <property type="entry name" value="TYR_RECOMBINASE"/>
    <property type="match status" value="1"/>
</dbReference>
<dbReference type="Gene3D" id="3.30.160.390">
    <property type="entry name" value="Integrase, DNA-binding domain"/>
    <property type="match status" value="1"/>
</dbReference>
<dbReference type="InterPro" id="IPR013762">
    <property type="entry name" value="Integrase-like_cat_sf"/>
</dbReference>
<feature type="domain" description="Core-binding (CB)" evidence="7">
    <location>
        <begin position="109"/>
        <end position="188"/>
    </location>
</feature>
<name>A0ABV0GHU5_9BURK</name>
<dbReference type="EMBL" id="JBDPZC010000009">
    <property type="protein sequence ID" value="MEO3714643.1"/>
    <property type="molecule type" value="Genomic_DNA"/>
</dbReference>
<accession>A0ABV0GHU5</accession>
<dbReference type="InterPro" id="IPR011010">
    <property type="entry name" value="DNA_brk_join_enz"/>
</dbReference>
<dbReference type="PROSITE" id="PS51900">
    <property type="entry name" value="CB"/>
    <property type="match status" value="1"/>
</dbReference>
<dbReference type="InterPro" id="IPR044068">
    <property type="entry name" value="CB"/>
</dbReference>
<dbReference type="RefSeq" id="WP_347611733.1">
    <property type="nucleotide sequence ID" value="NZ_JBDPZC010000009.1"/>
</dbReference>
<evidence type="ECO:0000313" key="8">
    <source>
        <dbReference type="EMBL" id="MEO3714643.1"/>
    </source>
</evidence>
<dbReference type="Gene3D" id="1.10.150.130">
    <property type="match status" value="1"/>
</dbReference>
<dbReference type="Pfam" id="PF00589">
    <property type="entry name" value="Phage_integrase"/>
    <property type="match status" value="1"/>
</dbReference>
<evidence type="ECO:0000256" key="5">
    <source>
        <dbReference type="PROSITE-ProRule" id="PRU01248"/>
    </source>
</evidence>